<dbReference type="InterPro" id="IPR001387">
    <property type="entry name" value="Cro/C1-type_HTH"/>
</dbReference>
<reference evidence="2 3" key="1">
    <citation type="submission" date="2019-03" db="EMBL/GenBank/DDBJ databases">
        <title>Draft genome sequences of novel Actinobacteria.</title>
        <authorList>
            <person name="Sahin N."/>
            <person name="Ay H."/>
            <person name="Saygin H."/>
        </authorList>
    </citation>
    <scope>NUCLEOTIDE SEQUENCE [LARGE SCALE GENOMIC DNA]</scope>
    <source>
        <strain evidence="2 3">JCM 30547</strain>
    </source>
</reference>
<sequence>MRWSRVTESIWTLILPGVTLAPSPEAVLADRLRALRQAQRLTQARLARALGGAKGISVSAISSWENSSDPKLPPAGRLRAYALFCARDHSAEATPQLGREEDLNASEREKFDALYQELIGLRDAARKKPGTAAAGAGLWTFEAGPVTIICPEAPAAYRSPLADEANPNHTRMYRYADVDALIELWGHLRARNPELEDLAHKLPEEAVSPDLTGHLIVLGGIVWNDVAHQLQPLMRDLPIQQVEVPDLLNGEVFRLPDGQEFRPQWGEYERTLEKPPTKEQITADQTEDVWRDGKRRGLLEDVAFLARVPNPLNHTRTLTVCSGVYSRGVVGAVRALTDIAVRERNEAYLASRFPGGSFALLLRVPLVNGAAMSPDLEIPYNRLYEWSPDDEAVA</sequence>
<evidence type="ECO:0000259" key="1">
    <source>
        <dbReference type="PROSITE" id="PS50943"/>
    </source>
</evidence>
<dbReference type="InterPro" id="IPR010982">
    <property type="entry name" value="Lambda_DNA-bd_dom_sf"/>
</dbReference>
<dbReference type="SUPFAM" id="SSF47413">
    <property type="entry name" value="lambda repressor-like DNA-binding domains"/>
    <property type="match status" value="1"/>
</dbReference>
<organism evidence="2 3">
    <name type="scientific">Kribbella albertanoniae</name>
    <dbReference type="NCBI Taxonomy" id="1266829"/>
    <lineage>
        <taxon>Bacteria</taxon>
        <taxon>Bacillati</taxon>
        <taxon>Actinomycetota</taxon>
        <taxon>Actinomycetes</taxon>
        <taxon>Propionibacteriales</taxon>
        <taxon>Kribbellaceae</taxon>
        <taxon>Kribbella</taxon>
    </lineage>
</organism>
<dbReference type="AlphaFoldDB" id="A0A4R4PSP5"/>
<feature type="domain" description="HTH cro/C1-type" evidence="1">
    <location>
        <begin position="32"/>
        <end position="66"/>
    </location>
</feature>
<protein>
    <submittedName>
        <fullName evidence="2">XRE family transcriptional regulator</fullName>
    </submittedName>
</protein>
<dbReference type="GO" id="GO:0003677">
    <property type="term" value="F:DNA binding"/>
    <property type="evidence" value="ECO:0007669"/>
    <property type="project" value="InterPro"/>
</dbReference>
<dbReference type="Pfam" id="PF13560">
    <property type="entry name" value="HTH_31"/>
    <property type="match status" value="1"/>
</dbReference>
<name>A0A4R4PSP5_9ACTN</name>
<dbReference type="SMART" id="SM00530">
    <property type="entry name" value="HTH_XRE"/>
    <property type="match status" value="1"/>
</dbReference>
<dbReference type="OrthoDB" id="3658635at2"/>
<dbReference type="PROSITE" id="PS50943">
    <property type="entry name" value="HTH_CROC1"/>
    <property type="match status" value="1"/>
</dbReference>
<dbReference type="CDD" id="cd00093">
    <property type="entry name" value="HTH_XRE"/>
    <property type="match status" value="1"/>
</dbReference>
<evidence type="ECO:0000313" key="3">
    <source>
        <dbReference type="Proteomes" id="UP000295075"/>
    </source>
</evidence>
<dbReference type="EMBL" id="SMKA01000125">
    <property type="protein sequence ID" value="TDC25328.1"/>
    <property type="molecule type" value="Genomic_DNA"/>
</dbReference>
<gene>
    <name evidence="2" type="ORF">E1261_24475</name>
</gene>
<dbReference type="Proteomes" id="UP000295075">
    <property type="component" value="Unassembled WGS sequence"/>
</dbReference>
<proteinExistence type="predicted"/>
<comment type="caution">
    <text evidence="2">The sequence shown here is derived from an EMBL/GenBank/DDBJ whole genome shotgun (WGS) entry which is preliminary data.</text>
</comment>
<evidence type="ECO:0000313" key="2">
    <source>
        <dbReference type="EMBL" id="TDC25328.1"/>
    </source>
</evidence>
<accession>A0A4R4PSP5</accession>
<keyword evidence="3" id="KW-1185">Reference proteome</keyword>
<dbReference type="Gene3D" id="1.10.260.40">
    <property type="entry name" value="lambda repressor-like DNA-binding domains"/>
    <property type="match status" value="1"/>
</dbReference>